<evidence type="ECO:0000313" key="1">
    <source>
        <dbReference type="EMBL" id="KAJ7325556.1"/>
    </source>
</evidence>
<gene>
    <name evidence="1" type="ORF">DFH08DRAFT_1028433</name>
</gene>
<name>A0AAD6ZJ36_9AGAR</name>
<dbReference type="InterPro" id="IPR032675">
    <property type="entry name" value="LRR_dom_sf"/>
</dbReference>
<evidence type="ECO:0000313" key="2">
    <source>
        <dbReference type="Proteomes" id="UP001218218"/>
    </source>
</evidence>
<accession>A0AAD6ZJ36</accession>
<dbReference type="Gene3D" id="3.80.10.10">
    <property type="entry name" value="Ribonuclease Inhibitor"/>
    <property type="match status" value="1"/>
</dbReference>
<dbReference type="SUPFAM" id="SSF52047">
    <property type="entry name" value="RNI-like"/>
    <property type="match status" value="1"/>
</dbReference>
<sequence>MVNCFRHTVPVQQIRKFKILASESAMQMTMDATVYTLTSRGICCVRLCEKIILLASWRIVKPPSKIYPYALPFIQFSFVDGFRLVPGPRTAESRAIVSLIARPGINPLVAGILLFSQELARASRAALDFLWREQETLVNVLKCLPAHLWEEAAFPLAFRYTRRPKFRIIRPIQPTDWEVPSTYALRIQRLELQSCYMNEELYSVADVFETIGTGLPRVHLCPNLRSLMFNVGQDTLFPYIRLFLGPKIVVANISLPTSRFRFQVCIRHLELPIRYLLLQKLCVSGGFRDDFHGALSDIIFSLDRIEELSIDDHELDRAAVEHLSQLPSLTSLTLEVLPDLGPSSRSLVDWKTPLFSALRDLYFDNTNIEFATDFVDCASNEIDDPSTVCESGKPLNHYALETRHIGLPETCSGMETMPPAPSNYLINGPILASLFCFKNLTEINLEPPVGFDMDDALAWHVARAWPKFTSLCLTHVAAWPSSVRRALPRVDVPHHRLRCCHNVSASPMIHSSPVAQFLSWLFPNLAGISTLNEWRWDDGRESGRTCPVHSMDAGRKDSRPEFEVLSGMRLKYSHIFQTQR</sequence>
<organism evidence="1 2">
    <name type="scientific">Mycena albidolilacea</name>
    <dbReference type="NCBI Taxonomy" id="1033008"/>
    <lineage>
        <taxon>Eukaryota</taxon>
        <taxon>Fungi</taxon>
        <taxon>Dikarya</taxon>
        <taxon>Basidiomycota</taxon>
        <taxon>Agaricomycotina</taxon>
        <taxon>Agaricomycetes</taxon>
        <taxon>Agaricomycetidae</taxon>
        <taxon>Agaricales</taxon>
        <taxon>Marasmiineae</taxon>
        <taxon>Mycenaceae</taxon>
        <taxon>Mycena</taxon>
    </lineage>
</organism>
<reference evidence="1" key="1">
    <citation type="submission" date="2023-03" db="EMBL/GenBank/DDBJ databases">
        <title>Massive genome expansion in bonnet fungi (Mycena s.s.) driven by repeated elements and novel gene families across ecological guilds.</title>
        <authorList>
            <consortium name="Lawrence Berkeley National Laboratory"/>
            <person name="Harder C.B."/>
            <person name="Miyauchi S."/>
            <person name="Viragh M."/>
            <person name="Kuo A."/>
            <person name="Thoen E."/>
            <person name="Andreopoulos B."/>
            <person name="Lu D."/>
            <person name="Skrede I."/>
            <person name="Drula E."/>
            <person name="Henrissat B."/>
            <person name="Morin E."/>
            <person name="Kohler A."/>
            <person name="Barry K."/>
            <person name="LaButti K."/>
            <person name="Morin E."/>
            <person name="Salamov A."/>
            <person name="Lipzen A."/>
            <person name="Mereny Z."/>
            <person name="Hegedus B."/>
            <person name="Baldrian P."/>
            <person name="Stursova M."/>
            <person name="Weitz H."/>
            <person name="Taylor A."/>
            <person name="Grigoriev I.V."/>
            <person name="Nagy L.G."/>
            <person name="Martin F."/>
            <person name="Kauserud H."/>
        </authorList>
    </citation>
    <scope>NUCLEOTIDE SEQUENCE</scope>
    <source>
        <strain evidence="1">CBHHK002</strain>
    </source>
</reference>
<proteinExistence type="predicted"/>
<comment type="caution">
    <text evidence="1">The sequence shown here is derived from an EMBL/GenBank/DDBJ whole genome shotgun (WGS) entry which is preliminary data.</text>
</comment>
<dbReference type="Proteomes" id="UP001218218">
    <property type="component" value="Unassembled WGS sequence"/>
</dbReference>
<dbReference type="AlphaFoldDB" id="A0AAD6ZJ36"/>
<keyword evidence="2" id="KW-1185">Reference proteome</keyword>
<dbReference type="EMBL" id="JARIHO010000044">
    <property type="protein sequence ID" value="KAJ7325556.1"/>
    <property type="molecule type" value="Genomic_DNA"/>
</dbReference>
<protein>
    <submittedName>
        <fullName evidence="1">Uncharacterized protein</fullName>
    </submittedName>
</protein>